<dbReference type="InterPro" id="IPR001349">
    <property type="entry name" value="Cyt_c_oxidase_su6a"/>
</dbReference>
<comment type="caution">
    <text evidence="7">The sequence shown here is derived from an EMBL/GenBank/DDBJ whole genome shotgun (WGS) entry which is preliminary data.</text>
</comment>
<keyword evidence="8" id="KW-1185">Reference proteome</keyword>
<gene>
    <name evidence="7" type="ORF">KIW84_042461</name>
</gene>
<accession>A0A9D5AQK4</accession>
<feature type="region of interest" description="Disordered" evidence="6">
    <location>
        <begin position="14"/>
        <end position="37"/>
    </location>
</feature>
<organism evidence="7 8">
    <name type="scientific">Pisum sativum</name>
    <name type="common">Garden pea</name>
    <name type="synonym">Lathyrus oleraceus</name>
    <dbReference type="NCBI Taxonomy" id="3888"/>
    <lineage>
        <taxon>Eukaryota</taxon>
        <taxon>Viridiplantae</taxon>
        <taxon>Streptophyta</taxon>
        <taxon>Embryophyta</taxon>
        <taxon>Tracheophyta</taxon>
        <taxon>Spermatophyta</taxon>
        <taxon>Magnoliopsida</taxon>
        <taxon>eudicotyledons</taxon>
        <taxon>Gunneridae</taxon>
        <taxon>Pentapetalae</taxon>
        <taxon>rosids</taxon>
        <taxon>fabids</taxon>
        <taxon>Fabales</taxon>
        <taxon>Fabaceae</taxon>
        <taxon>Papilionoideae</taxon>
        <taxon>50 kb inversion clade</taxon>
        <taxon>NPAAA clade</taxon>
        <taxon>Hologalegina</taxon>
        <taxon>IRL clade</taxon>
        <taxon>Fabeae</taxon>
        <taxon>Lathyrus</taxon>
    </lineage>
</organism>
<protein>
    <submittedName>
        <fullName evidence="7">Cytochrome c oxidase subunit 6A, variant 2</fullName>
    </submittedName>
</protein>
<dbReference type="PANTHER" id="PTHR11504">
    <property type="entry name" value="CYTOCHROME C OXIDASE POLYPEPTIDE VIA"/>
    <property type="match status" value="1"/>
</dbReference>
<evidence type="ECO:0000256" key="2">
    <source>
        <dbReference type="ARBA" id="ARBA00022792"/>
    </source>
</evidence>
<dbReference type="AlphaFoldDB" id="A0A9D5AQK4"/>
<dbReference type="Proteomes" id="UP001058974">
    <property type="component" value="Chromosome 4"/>
</dbReference>
<evidence type="ECO:0000256" key="3">
    <source>
        <dbReference type="ARBA" id="ARBA00022946"/>
    </source>
</evidence>
<evidence type="ECO:0000256" key="5">
    <source>
        <dbReference type="ARBA" id="ARBA00023136"/>
    </source>
</evidence>
<keyword evidence="3" id="KW-0809">Transit peptide</keyword>
<name>A0A9D5AQK4_PEA</name>
<reference evidence="7 8" key="1">
    <citation type="journal article" date="2022" name="Nat. Genet.">
        <title>Improved pea reference genome and pan-genome highlight genomic features and evolutionary characteristics.</title>
        <authorList>
            <person name="Yang T."/>
            <person name="Liu R."/>
            <person name="Luo Y."/>
            <person name="Hu S."/>
            <person name="Wang D."/>
            <person name="Wang C."/>
            <person name="Pandey M.K."/>
            <person name="Ge S."/>
            <person name="Xu Q."/>
            <person name="Li N."/>
            <person name="Li G."/>
            <person name="Huang Y."/>
            <person name="Saxena R.K."/>
            <person name="Ji Y."/>
            <person name="Li M."/>
            <person name="Yan X."/>
            <person name="He Y."/>
            <person name="Liu Y."/>
            <person name="Wang X."/>
            <person name="Xiang C."/>
            <person name="Varshney R.K."/>
            <person name="Ding H."/>
            <person name="Gao S."/>
            <person name="Zong X."/>
        </authorList>
    </citation>
    <scope>NUCLEOTIDE SEQUENCE [LARGE SCALE GENOMIC DNA]</scope>
    <source>
        <strain evidence="7 8">cv. Zhongwan 6</strain>
    </source>
</reference>
<keyword evidence="5" id="KW-0472">Membrane</keyword>
<sequence>MATTLARSGFLRNVLRRGGSGSSPAPKRSFSSSSHYDDAHETAKWEKITYLGIVSCTALATYILSKGHHHYDAPPVLMGYLKSRKSTTRSISGFMKVVYGD</sequence>
<evidence type="ECO:0000256" key="4">
    <source>
        <dbReference type="ARBA" id="ARBA00023128"/>
    </source>
</evidence>
<dbReference type="GO" id="GO:0006123">
    <property type="term" value="P:mitochondrial electron transport, cytochrome c to oxygen"/>
    <property type="evidence" value="ECO:0007669"/>
    <property type="project" value="TreeGrafter"/>
</dbReference>
<evidence type="ECO:0000313" key="7">
    <source>
        <dbReference type="EMBL" id="KAI5417848.1"/>
    </source>
</evidence>
<dbReference type="GO" id="GO:0005743">
    <property type="term" value="C:mitochondrial inner membrane"/>
    <property type="evidence" value="ECO:0007669"/>
    <property type="project" value="UniProtKB-SubCell"/>
</dbReference>
<dbReference type="PANTHER" id="PTHR11504:SF0">
    <property type="entry name" value="CYTOCHROME C OXIDASE SUBUNIT"/>
    <property type="match status" value="1"/>
</dbReference>
<dbReference type="GO" id="GO:0030234">
    <property type="term" value="F:enzyme regulator activity"/>
    <property type="evidence" value="ECO:0007669"/>
    <property type="project" value="TreeGrafter"/>
</dbReference>
<evidence type="ECO:0000256" key="6">
    <source>
        <dbReference type="SAM" id="MobiDB-lite"/>
    </source>
</evidence>
<keyword evidence="2" id="KW-0999">Mitochondrion inner membrane</keyword>
<feature type="compositionally biased region" description="Low complexity" evidence="6">
    <location>
        <begin position="22"/>
        <end position="34"/>
    </location>
</feature>
<evidence type="ECO:0000313" key="8">
    <source>
        <dbReference type="Proteomes" id="UP001058974"/>
    </source>
</evidence>
<dbReference type="EMBL" id="JAMSHJ010000004">
    <property type="protein sequence ID" value="KAI5417848.1"/>
    <property type="molecule type" value="Genomic_DNA"/>
</dbReference>
<evidence type="ECO:0000256" key="1">
    <source>
        <dbReference type="ARBA" id="ARBA00004273"/>
    </source>
</evidence>
<keyword evidence="4" id="KW-0496">Mitochondrion</keyword>
<dbReference type="InterPro" id="IPR036418">
    <property type="entry name" value="Cyt_c_oxidase_su6a_sf"/>
</dbReference>
<proteinExistence type="predicted"/>
<dbReference type="SUPFAM" id="SSF81411">
    <property type="entry name" value="Mitochondrial cytochrome c oxidase subunit VIa"/>
    <property type="match status" value="1"/>
</dbReference>
<comment type="subcellular location">
    <subcellularLocation>
        <location evidence="1">Mitochondrion inner membrane</location>
    </subcellularLocation>
</comment>
<dbReference type="Gramene" id="Psat04G0246100-T2">
    <property type="protein sequence ID" value="KAI5417848.1"/>
    <property type="gene ID" value="KIW84_042461"/>
</dbReference>